<keyword evidence="1" id="KW-0812">Transmembrane</keyword>
<reference evidence="2 3" key="1">
    <citation type="submission" date="2019-04" db="EMBL/GenBank/DDBJ databases">
        <authorList>
            <consortium name="DOE Joint Genome Institute"/>
            <person name="Mondo S."/>
            <person name="Kjaerbolling I."/>
            <person name="Vesth T."/>
            <person name="Frisvad J.C."/>
            <person name="Nybo J.L."/>
            <person name="Theobald S."/>
            <person name="Kildgaard S."/>
            <person name="Isbrandt T."/>
            <person name="Kuo A."/>
            <person name="Sato A."/>
            <person name="Lyhne E.K."/>
            <person name="Kogle M.E."/>
            <person name="Wiebenga A."/>
            <person name="Kun R.S."/>
            <person name="Lubbers R.J."/>
            <person name="Makela M.R."/>
            <person name="Barry K."/>
            <person name="Chovatia M."/>
            <person name="Clum A."/>
            <person name="Daum C."/>
            <person name="Haridas S."/>
            <person name="He G."/>
            <person name="LaButti K."/>
            <person name="Lipzen A."/>
            <person name="Riley R."/>
            <person name="Salamov A."/>
            <person name="Simmons B.A."/>
            <person name="Magnuson J.K."/>
            <person name="Henrissat B."/>
            <person name="Mortensen U.H."/>
            <person name="Larsen T.O."/>
            <person name="Devries R.P."/>
            <person name="Grigoriev I.V."/>
            <person name="Machida M."/>
            <person name="Baker S.E."/>
            <person name="Andersen M.R."/>
            <person name="Cantor M.N."/>
            <person name="Hua S.X."/>
        </authorList>
    </citation>
    <scope>NUCLEOTIDE SEQUENCE [LARGE SCALE GENOMIC DNA]</scope>
    <source>
        <strain evidence="2 3">CBS 119388</strain>
    </source>
</reference>
<keyword evidence="3" id="KW-1185">Reference proteome</keyword>
<gene>
    <name evidence="2" type="ORF">BDV37DRAFT_260751</name>
</gene>
<dbReference type="AlphaFoldDB" id="A0A5N7CYV7"/>
<name>A0A5N7CYV7_9EURO</name>
<dbReference type="EMBL" id="ML736835">
    <property type="protein sequence ID" value="KAE8399374.1"/>
    <property type="molecule type" value="Genomic_DNA"/>
</dbReference>
<evidence type="ECO:0000256" key="1">
    <source>
        <dbReference type="SAM" id="Phobius"/>
    </source>
</evidence>
<dbReference type="RefSeq" id="XP_031936693.1">
    <property type="nucleotide sequence ID" value="XM_032083262.1"/>
</dbReference>
<keyword evidence="1" id="KW-0472">Membrane</keyword>
<dbReference type="Proteomes" id="UP000325579">
    <property type="component" value="Unassembled WGS sequence"/>
</dbReference>
<keyword evidence="1" id="KW-1133">Transmembrane helix</keyword>
<evidence type="ECO:0000313" key="3">
    <source>
        <dbReference type="Proteomes" id="UP000325579"/>
    </source>
</evidence>
<protein>
    <submittedName>
        <fullName evidence="2">Uncharacterized protein</fullName>
    </submittedName>
</protein>
<dbReference type="GeneID" id="43667953"/>
<organism evidence="2 3">
    <name type="scientific">Aspergillus pseudonomiae</name>
    <dbReference type="NCBI Taxonomy" id="1506151"/>
    <lineage>
        <taxon>Eukaryota</taxon>
        <taxon>Fungi</taxon>
        <taxon>Dikarya</taxon>
        <taxon>Ascomycota</taxon>
        <taxon>Pezizomycotina</taxon>
        <taxon>Eurotiomycetes</taxon>
        <taxon>Eurotiomycetidae</taxon>
        <taxon>Eurotiales</taxon>
        <taxon>Aspergillaceae</taxon>
        <taxon>Aspergillus</taxon>
        <taxon>Aspergillus subgen. Circumdati</taxon>
    </lineage>
</organism>
<sequence length="84" mass="9706">MHMQRDSKLLVVVSSLFSFSFFFFFFFFSFSPFRPWPVTRRVPFASMGLRHSRVSPLGLLTLLSGHSFADRFPFAATPVVRVVL</sequence>
<accession>A0A5N7CYV7</accession>
<feature type="transmembrane region" description="Helical" evidence="1">
    <location>
        <begin position="9"/>
        <end position="30"/>
    </location>
</feature>
<proteinExistence type="predicted"/>
<evidence type="ECO:0000313" key="2">
    <source>
        <dbReference type="EMBL" id="KAE8399374.1"/>
    </source>
</evidence>